<reference evidence="2 3" key="1">
    <citation type="submission" date="2024-09" db="EMBL/GenBank/DDBJ databases">
        <authorList>
            <person name="Sun Q."/>
            <person name="Mori K."/>
        </authorList>
    </citation>
    <scope>NUCLEOTIDE SEQUENCE [LARGE SCALE GENOMIC DNA]</scope>
    <source>
        <strain evidence="2 3">CCM 8677</strain>
    </source>
</reference>
<dbReference type="NCBIfam" id="TIGR03317">
    <property type="entry name" value="ygfZ_signature"/>
    <property type="match status" value="1"/>
</dbReference>
<dbReference type="Gene3D" id="3.30.70.1400">
    <property type="entry name" value="Aminomethyltransferase beta-barrel domains"/>
    <property type="match status" value="1"/>
</dbReference>
<dbReference type="SUPFAM" id="SSF103025">
    <property type="entry name" value="Folate-binding domain"/>
    <property type="match status" value="1"/>
</dbReference>
<proteinExistence type="predicted"/>
<dbReference type="Gene3D" id="3.30.70.1630">
    <property type="match status" value="1"/>
</dbReference>
<dbReference type="Proteomes" id="UP001589844">
    <property type="component" value="Unassembled WGS sequence"/>
</dbReference>
<dbReference type="EMBL" id="JBHLXJ010000002">
    <property type="protein sequence ID" value="MFC0348587.1"/>
    <property type="molecule type" value="Genomic_DNA"/>
</dbReference>
<gene>
    <name evidence="2" type="ORF">ACFFJH_02110</name>
</gene>
<dbReference type="InterPro" id="IPR017703">
    <property type="entry name" value="YgfZ/GCV_T_CS"/>
</dbReference>
<keyword evidence="3" id="KW-1185">Reference proteome</keyword>
<protein>
    <submittedName>
        <fullName evidence="2">YgfZ/GcvT domain-containing protein</fullName>
    </submittedName>
</protein>
<evidence type="ECO:0000313" key="2">
    <source>
        <dbReference type="EMBL" id="MFC0348587.1"/>
    </source>
</evidence>
<organism evidence="2 3">
    <name type="scientific">Undibacterium danionis</name>
    <dbReference type="NCBI Taxonomy" id="1812100"/>
    <lineage>
        <taxon>Bacteria</taxon>
        <taxon>Pseudomonadati</taxon>
        <taxon>Pseudomonadota</taxon>
        <taxon>Betaproteobacteria</taxon>
        <taxon>Burkholderiales</taxon>
        <taxon>Oxalobacteraceae</taxon>
        <taxon>Undibacterium</taxon>
    </lineage>
</organism>
<dbReference type="RefSeq" id="WP_390209699.1">
    <property type="nucleotide sequence ID" value="NZ_JBHLXJ010000002.1"/>
</dbReference>
<name>A0ABV6I9T9_9BURK</name>
<dbReference type="PANTHER" id="PTHR22602">
    <property type="entry name" value="TRANSFERASE CAF17, MITOCHONDRIAL-RELATED"/>
    <property type="match status" value="1"/>
</dbReference>
<dbReference type="Pfam" id="PF01571">
    <property type="entry name" value="GCV_T"/>
    <property type="match status" value="1"/>
</dbReference>
<evidence type="ECO:0000313" key="3">
    <source>
        <dbReference type="Proteomes" id="UP001589844"/>
    </source>
</evidence>
<feature type="domain" description="GCVT N-terminal" evidence="1">
    <location>
        <begin position="42"/>
        <end position="142"/>
    </location>
</feature>
<dbReference type="InterPro" id="IPR006222">
    <property type="entry name" value="GCVT_N"/>
</dbReference>
<dbReference type="PANTHER" id="PTHR22602:SF0">
    <property type="entry name" value="TRANSFERASE CAF17, MITOCHONDRIAL-RELATED"/>
    <property type="match status" value="1"/>
</dbReference>
<comment type="caution">
    <text evidence="2">The sequence shown here is derived from an EMBL/GenBank/DDBJ whole genome shotgun (WGS) entry which is preliminary data.</text>
</comment>
<evidence type="ECO:0000259" key="1">
    <source>
        <dbReference type="Pfam" id="PF01571"/>
    </source>
</evidence>
<dbReference type="Gene3D" id="2.40.30.160">
    <property type="match status" value="1"/>
</dbReference>
<accession>A0ABV6I9T9</accession>
<dbReference type="InterPro" id="IPR045179">
    <property type="entry name" value="YgfZ/GcvT"/>
</dbReference>
<sequence length="342" mass="38042">MNAPNSTQHFFELASSINTSNSTLAQLQDGYICHLQDQSLLQASGDDAASFLHNQLSNDVEHLNYTQARYAAYCTPKGRMLASFLYWKSDGNIILQCSSSLQPALQKRLQMFVMRSKVKLEDVSEQFATIGLGGKTASAFLLTQFTQLPEVINDKISGEAGTIIRVHDAFDTPRYLWILTHTKLIDISAQIDASLKKVDASIWRLGNIHAGVPQVLEQSKEKFVPQMINFELIGGVNFRKGCYPGQEIVARSQYLGKLKRRMAIARVSADSVDIATEVFSDNDPTQPCGMIVSAERDFDQNFACLVEMKLADQEQGKVHLGSHMGPILNFLPLPYAYLDVTE</sequence>